<protein>
    <submittedName>
        <fullName evidence="1">Uncharacterized protein</fullName>
    </submittedName>
</protein>
<evidence type="ECO:0000313" key="2">
    <source>
        <dbReference type="Proteomes" id="UP000273898"/>
    </source>
</evidence>
<proteinExistence type="predicted"/>
<accession>A0A497YAJ9</accession>
<gene>
    <name evidence="1" type="ORF">BCL90_0587</name>
</gene>
<organism evidence="1 2">
    <name type="scientific">Pedobacter alluvionis</name>
    <dbReference type="NCBI Taxonomy" id="475253"/>
    <lineage>
        <taxon>Bacteria</taxon>
        <taxon>Pseudomonadati</taxon>
        <taxon>Bacteroidota</taxon>
        <taxon>Sphingobacteriia</taxon>
        <taxon>Sphingobacteriales</taxon>
        <taxon>Sphingobacteriaceae</taxon>
        <taxon>Pedobacter</taxon>
    </lineage>
</organism>
<dbReference type="EMBL" id="RCCK01000010">
    <property type="protein sequence ID" value="RLJ79871.1"/>
    <property type="molecule type" value="Genomic_DNA"/>
</dbReference>
<dbReference type="Proteomes" id="UP000273898">
    <property type="component" value="Unassembled WGS sequence"/>
</dbReference>
<sequence>MDIPSLNILFNSFAKVCVFTNFLPYRFVRTRTEVRGKFISASPTTKILKQVQDDDSANCFLYFANATERVSLITVTLICPG</sequence>
<reference evidence="1 2" key="1">
    <citation type="submission" date="2018-10" db="EMBL/GenBank/DDBJ databases">
        <title>Genomic Encyclopedia of Archaeal and Bacterial Type Strains, Phase II (KMG-II): from individual species to whole genera.</title>
        <authorList>
            <person name="Goeker M."/>
        </authorList>
    </citation>
    <scope>NUCLEOTIDE SEQUENCE [LARGE SCALE GENOMIC DNA]</scope>
    <source>
        <strain evidence="1 2">DSM 19624</strain>
    </source>
</reference>
<comment type="caution">
    <text evidence="1">The sequence shown here is derived from an EMBL/GenBank/DDBJ whole genome shotgun (WGS) entry which is preliminary data.</text>
</comment>
<evidence type="ECO:0000313" key="1">
    <source>
        <dbReference type="EMBL" id="RLJ79871.1"/>
    </source>
</evidence>
<name>A0A497YAJ9_9SPHI</name>
<dbReference type="AlphaFoldDB" id="A0A497YAJ9"/>